<reference evidence="6 7" key="1">
    <citation type="submission" date="2018-08" db="EMBL/GenBank/DDBJ databases">
        <title>Comamonas testosteroni strain SWCO2.</title>
        <authorList>
            <person name="Jiang N."/>
            <person name="Zhang X.Z."/>
        </authorList>
    </citation>
    <scope>NUCLEOTIDE SEQUENCE [LARGE SCALE GENOMIC DNA]</scope>
    <source>
        <strain evidence="6 7">SWCO2</strain>
    </source>
</reference>
<evidence type="ECO:0000259" key="3">
    <source>
        <dbReference type="Pfam" id="PF25954"/>
    </source>
</evidence>
<dbReference type="InterPro" id="IPR058647">
    <property type="entry name" value="BSH_CzcB-like"/>
</dbReference>
<name>A0A373FQG2_COMTE</name>
<dbReference type="Gene3D" id="2.40.420.20">
    <property type="match status" value="1"/>
</dbReference>
<dbReference type="EMBL" id="QURR01000003">
    <property type="protein sequence ID" value="RGE46421.1"/>
    <property type="molecule type" value="Genomic_DNA"/>
</dbReference>
<dbReference type="InterPro" id="IPR006143">
    <property type="entry name" value="RND_pump_MFP"/>
</dbReference>
<dbReference type="InterPro" id="IPR058792">
    <property type="entry name" value="Beta-barrel_RND_2"/>
</dbReference>
<dbReference type="GO" id="GO:0022857">
    <property type="term" value="F:transmembrane transporter activity"/>
    <property type="evidence" value="ECO:0007669"/>
    <property type="project" value="InterPro"/>
</dbReference>
<dbReference type="Gene3D" id="2.40.50.100">
    <property type="match status" value="1"/>
</dbReference>
<comment type="similarity">
    <text evidence="1">Belongs to the membrane fusion protein (MFP) (TC 8.A.1) family.</text>
</comment>
<feature type="domain" description="CzcB-like C-terminal circularly permuted SH3-like" evidence="5">
    <location>
        <begin position="322"/>
        <end position="376"/>
    </location>
</feature>
<organism evidence="6 7">
    <name type="scientific">Comamonas testosteroni</name>
    <name type="common">Pseudomonas testosteroni</name>
    <dbReference type="NCBI Taxonomy" id="285"/>
    <lineage>
        <taxon>Bacteria</taxon>
        <taxon>Pseudomonadati</taxon>
        <taxon>Pseudomonadota</taxon>
        <taxon>Betaproteobacteria</taxon>
        <taxon>Burkholderiales</taxon>
        <taxon>Comamonadaceae</taxon>
        <taxon>Comamonas</taxon>
    </lineage>
</organism>
<dbReference type="NCBIfam" id="TIGR01730">
    <property type="entry name" value="RND_mfp"/>
    <property type="match status" value="1"/>
</dbReference>
<dbReference type="GO" id="GO:0016020">
    <property type="term" value="C:membrane"/>
    <property type="evidence" value="ECO:0007669"/>
    <property type="project" value="InterPro"/>
</dbReference>
<feature type="domain" description="CusB-like beta-barrel" evidence="3">
    <location>
        <begin position="240"/>
        <end position="310"/>
    </location>
</feature>
<gene>
    <name evidence="6" type="ORF">DZC30_04205</name>
</gene>
<dbReference type="AlphaFoldDB" id="A0A373FQG2"/>
<proteinExistence type="inferred from homology"/>
<evidence type="ECO:0000259" key="5">
    <source>
        <dbReference type="Pfam" id="PF25975"/>
    </source>
</evidence>
<dbReference type="OrthoDB" id="9806939at2"/>
<accession>A0A373FQG2</accession>
<keyword evidence="7" id="KW-1185">Reference proteome</keyword>
<dbReference type="InterPro" id="IPR058649">
    <property type="entry name" value="CzcB_C"/>
</dbReference>
<dbReference type="Pfam" id="PF25973">
    <property type="entry name" value="BSH_CzcB"/>
    <property type="match status" value="1"/>
</dbReference>
<dbReference type="Pfam" id="PF25954">
    <property type="entry name" value="Beta-barrel_RND_2"/>
    <property type="match status" value="1"/>
</dbReference>
<sequence length="387" mass="40498">MNKSLVGLPGAARLSKVALARLSVGAAAIAVAGLMTGCDVSKATEEPVVKAAQLPKGFIQVKPESVKMLEIAPVADPQGTQMAWAPAHVAFVEDRVASVSVPVSARVVAVNAHVGDMVKAGDLLATLVSPDALRTRYEVAAAKTAHDVAAVEAQRQKTMVDKGVGVEVDLRAAQAKLRETSQELSRAQGTAALLGSGGGDRIELRAPRSGIVAERKAVVGDSVEPASALFMIGDPQAMNVVAEVFETDLPGIRIGSSVQVNVPQLAKPIKGTVRYLGATLDKESRRAAVVVALSEQNPALRPGMQAKVGVQLSNQQEMLIPVSAVLVKDESRNVVYVQHENNQFEARLVTLGRPLRGMIPVIDGLKVGEKIVVRGGLLLDGAASQLL</sequence>
<dbReference type="GO" id="GO:0046914">
    <property type="term" value="F:transition metal ion binding"/>
    <property type="evidence" value="ECO:0007669"/>
    <property type="project" value="TreeGrafter"/>
</dbReference>
<dbReference type="InterPro" id="IPR051909">
    <property type="entry name" value="MFP_Cation_Efflux"/>
</dbReference>
<evidence type="ECO:0000259" key="4">
    <source>
        <dbReference type="Pfam" id="PF25973"/>
    </source>
</evidence>
<feature type="domain" description="CzcB-like barrel-sandwich hybrid" evidence="4">
    <location>
        <begin position="95"/>
        <end position="234"/>
    </location>
</feature>
<dbReference type="GO" id="GO:0015679">
    <property type="term" value="P:plasma membrane copper ion transport"/>
    <property type="evidence" value="ECO:0007669"/>
    <property type="project" value="TreeGrafter"/>
</dbReference>
<keyword evidence="2" id="KW-0813">Transport</keyword>
<dbReference type="Pfam" id="PF25975">
    <property type="entry name" value="CzcB_C"/>
    <property type="match status" value="1"/>
</dbReference>
<dbReference type="Gene3D" id="2.40.30.170">
    <property type="match status" value="1"/>
</dbReference>
<dbReference type="GO" id="GO:0060003">
    <property type="term" value="P:copper ion export"/>
    <property type="evidence" value="ECO:0007669"/>
    <property type="project" value="TreeGrafter"/>
</dbReference>
<comment type="caution">
    <text evidence="6">The sequence shown here is derived from an EMBL/GenBank/DDBJ whole genome shotgun (WGS) entry which is preliminary data.</text>
</comment>
<evidence type="ECO:0000313" key="6">
    <source>
        <dbReference type="EMBL" id="RGE46421.1"/>
    </source>
</evidence>
<dbReference type="SUPFAM" id="SSF111369">
    <property type="entry name" value="HlyD-like secretion proteins"/>
    <property type="match status" value="1"/>
</dbReference>
<evidence type="ECO:0000256" key="1">
    <source>
        <dbReference type="ARBA" id="ARBA00009477"/>
    </source>
</evidence>
<dbReference type="Proteomes" id="UP000261948">
    <property type="component" value="Unassembled WGS sequence"/>
</dbReference>
<dbReference type="PANTHER" id="PTHR30097">
    <property type="entry name" value="CATION EFFLUX SYSTEM PROTEIN CUSB"/>
    <property type="match status" value="1"/>
</dbReference>
<evidence type="ECO:0000313" key="7">
    <source>
        <dbReference type="Proteomes" id="UP000261948"/>
    </source>
</evidence>
<dbReference type="PANTHER" id="PTHR30097:SF4">
    <property type="entry name" value="SLR6042 PROTEIN"/>
    <property type="match status" value="1"/>
</dbReference>
<dbReference type="GO" id="GO:0030288">
    <property type="term" value="C:outer membrane-bounded periplasmic space"/>
    <property type="evidence" value="ECO:0007669"/>
    <property type="project" value="TreeGrafter"/>
</dbReference>
<protein>
    <submittedName>
        <fullName evidence="6">Efflux RND transporter periplasmic adaptor subunit</fullName>
    </submittedName>
</protein>
<evidence type="ECO:0000256" key="2">
    <source>
        <dbReference type="ARBA" id="ARBA00022448"/>
    </source>
</evidence>
<dbReference type="FunFam" id="2.40.30.170:FF:000010">
    <property type="entry name" value="Efflux RND transporter periplasmic adaptor subunit"/>
    <property type="match status" value="1"/>
</dbReference>